<sequence>MSAPLFTAMTVGSAFTETFSAAGVARYFSSALAPASFFGRFDIMYPSIGASIAPVPIDGSISGKVKKSRSSRSPSGNCWPTNMPST</sequence>
<organism evidence="2 3">
    <name type="scientific">Angustibacter aerolatus</name>
    <dbReference type="NCBI Taxonomy" id="1162965"/>
    <lineage>
        <taxon>Bacteria</taxon>
        <taxon>Bacillati</taxon>
        <taxon>Actinomycetota</taxon>
        <taxon>Actinomycetes</taxon>
        <taxon>Kineosporiales</taxon>
        <taxon>Kineosporiaceae</taxon>
    </lineage>
</organism>
<name>A0ABQ6JN85_9ACTN</name>
<accession>A0ABQ6JN85</accession>
<protein>
    <recommendedName>
        <fullName evidence="4">TRAP C4-dicarboxylate transport system permease DctM subunit domain-containing protein</fullName>
    </recommendedName>
</protein>
<comment type="caution">
    <text evidence="2">The sequence shown here is derived from an EMBL/GenBank/DDBJ whole genome shotgun (WGS) entry which is preliminary data.</text>
</comment>
<evidence type="ECO:0000256" key="1">
    <source>
        <dbReference type="SAM" id="MobiDB-lite"/>
    </source>
</evidence>
<evidence type="ECO:0000313" key="3">
    <source>
        <dbReference type="Proteomes" id="UP001157017"/>
    </source>
</evidence>
<gene>
    <name evidence="2" type="ORF">GCM10025868_34750</name>
</gene>
<evidence type="ECO:0000313" key="2">
    <source>
        <dbReference type="EMBL" id="GMA88225.1"/>
    </source>
</evidence>
<dbReference type="EMBL" id="BSUZ01000001">
    <property type="protein sequence ID" value="GMA88225.1"/>
    <property type="molecule type" value="Genomic_DNA"/>
</dbReference>
<reference evidence="3" key="1">
    <citation type="journal article" date="2019" name="Int. J. Syst. Evol. Microbiol.">
        <title>The Global Catalogue of Microorganisms (GCM) 10K type strain sequencing project: providing services to taxonomists for standard genome sequencing and annotation.</title>
        <authorList>
            <consortium name="The Broad Institute Genomics Platform"/>
            <consortium name="The Broad Institute Genome Sequencing Center for Infectious Disease"/>
            <person name="Wu L."/>
            <person name="Ma J."/>
        </authorList>
    </citation>
    <scope>NUCLEOTIDE SEQUENCE [LARGE SCALE GENOMIC DNA]</scope>
    <source>
        <strain evidence="3">NBRC 108730</strain>
    </source>
</reference>
<evidence type="ECO:0008006" key="4">
    <source>
        <dbReference type="Google" id="ProtNLM"/>
    </source>
</evidence>
<proteinExistence type="predicted"/>
<feature type="region of interest" description="Disordered" evidence="1">
    <location>
        <begin position="62"/>
        <end position="86"/>
    </location>
</feature>
<dbReference type="Proteomes" id="UP001157017">
    <property type="component" value="Unassembled WGS sequence"/>
</dbReference>
<keyword evidence="3" id="KW-1185">Reference proteome</keyword>